<feature type="chain" id="PRO_5008091743" evidence="6">
    <location>
        <begin position="24"/>
        <end position="183"/>
    </location>
</feature>
<evidence type="ECO:0000259" key="7">
    <source>
        <dbReference type="PROSITE" id="PS51352"/>
    </source>
</evidence>
<dbReference type="GO" id="GO:0017004">
    <property type="term" value="P:cytochrome complex assembly"/>
    <property type="evidence" value="ECO:0007669"/>
    <property type="project" value="UniProtKB-KW"/>
</dbReference>
<feature type="signal peptide" evidence="6">
    <location>
        <begin position="1"/>
        <end position="23"/>
    </location>
</feature>
<evidence type="ECO:0000256" key="1">
    <source>
        <dbReference type="ARBA" id="ARBA00004196"/>
    </source>
</evidence>
<dbReference type="GO" id="GO:0016491">
    <property type="term" value="F:oxidoreductase activity"/>
    <property type="evidence" value="ECO:0007669"/>
    <property type="project" value="InterPro"/>
</dbReference>
<evidence type="ECO:0000256" key="6">
    <source>
        <dbReference type="SAM" id="SignalP"/>
    </source>
</evidence>
<reference evidence="8 9" key="1">
    <citation type="submission" date="2016-04" db="EMBL/GenBank/DDBJ databases">
        <title>Chloroflexus islandicus sp. nov., a thermophilic filamentous anoxygenic phototrophic bacterium from geyser Strokkur (Iceland).</title>
        <authorList>
            <person name="Gaisin V.A."/>
            <person name="Kalashnikov A.M."/>
            <person name="Sukhacheva M.V."/>
            <person name="Grouzdev D.S."/>
            <person name="Ivanov T.M."/>
            <person name="Kuznetsov B."/>
            <person name="Gorlenko V.M."/>
        </authorList>
    </citation>
    <scope>NUCLEOTIDE SEQUENCE [LARGE SCALE GENOMIC DNA]</scope>
    <source>
        <strain evidence="9">isl-2</strain>
    </source>
</reference>
<organism evidence="8 9">
    <name type="scientific">Chloroflexus islandicus</name>
    <dbReference type="NCBI Taxonomy" id="1707952"/>
    <lineage>
        <taxon>Bacteria</taxon>
        <taxon>Bacillati</taxon>
        <taxon>Chloroflexota</taxon>
        <taxon>Chloroflexia</taxon>
        <taxon>Chloroflexales</taxon>
        <taxon>Chloroflexineae</taxon>
        <taxon>Chloroflexaceae</taxon>
        <taxon>Chloroflexus</taxon>
    </lineage>
</organism>
<dbReference type="Proteomes" id="UP000078287">
    <property type="component" value="Unassembled WGS sequence"/>
</dbReference>
<dbReference type="PROSITE" id="PS00194">
    <property type="entry name" value="THIOREDOXIN_1"/>
    <property type="match status" value="1"/>
</dbReference>
<evidence type="ECO:0000313" key="9">
    <source>
        <dbReference type="Proteomes" id="UP000078287"/>
    </source>
</evidence>
<dbReference type="PANTHER" id="PTHR42852">
    <property type="entry name" value="THIOL:DISULFIDE INTERCHANGE PROTEIN DSBE"/>
    <property type="match status" value="1"/>
</dbReference>
<keyword evidence="4" id="KW-1015">Disulfide bond</keyword>
<dbReference type="InterPro" id="IPR017937">
    <property type="entry name" value="Thioredoxin_CS"/>
</dbReference>
<dbReference type="InterPro" id="IPR013766">
    <property type="entry name" value="Thioredoxin_domain"/>
</dbReference>
<evidence type="ECO:0000313" key="8">
    <source>
        <dbReference type="EMBL" id="OAN44859.1"/>
    </source>
</evidence>
<dbReference type="OrthoDB" id="25753at2"/>
<dbReference type="PROSITE" id="PS51257">
    <property type="entry name" value="PROKAR_LIPOPROTEIN"/>
    <property type="match status" value="1"/>
</dbReference>
<sequence length="183" mass="19873">MRHAIIFLSFIFVLVACTGAPQASQPLVVGETPIASESKLIDTKPDWAAIPGEKAPDFSYTLADGTYKLSDLRGKPVIVNFWATWCLPCVEEMPEFEAARRANPDLVILAVNRNESTEAIAAFAPKVGVSFPLITDRDGAIGERYGVTNLPTTFFINRDGTIAARHLGALTAARLAERLAEVR</sequence>
<evidence type="ECO:0000256" key="5">
    <source>
        <dbReference type="ARBA" id="ARBA00023284"/>
    </source>
</evidence>
<dbReference type="GO" id="GO:0016209">
    <property type="term" value="F:antioxidant activity"/>
    <property type="evidence" value="ECO:0007669"/>
    <property type="project" value="InterPro"/>
</dbReference>
<dbReference type="EMBL" id="LWQS01000062">
    <property type="protein sequence ID" value="OAN44859.1"/>
    <property type="molecule type" value="Genomic_DNA"/>
</dbReference>
<dbReference type="AlphaFoldDB" id="A0A178M7X0"/>
<proteinExistence type="predicted"/>
<keyword evidence="3" id="KW-0812">Transmembrane</keyword>
<evidence type="ECO:0000256" key="2">
    <source>
        <dbReference type="ARBA" id="ARBA00022748"/>
    </source>
</evidence>
<comment type="subcellular location">
    <subcellularLocation>
        <location evidence="1">Cell envelope</location>
    </subcellularLocation>
</comment>
<keyword evidence="9" id="KW-1185">Reference proteome</keyword>
<keyword evidence="3" id="KW-0735">Signal-anchor</keyword>
<accession>A0A178M7X0</accession>
<protein>
    <submittedName>
        <fullName evidence="8">Alkyl hydroperoxide reductase</fullName>
    </submittedName>
</protein>
<dbReference type="InterPro" id="IPR050553">
    <property type="entry name" value="Thioredoxin_ResA/DsbE_sf"/>
</dbReference>
<keyword evidence="2" id="KW-0201">Cytochrome c-type biogenesis</keyword>
<dbReference type="STRING" id="1707952.A6A03_15880"/>
<evidence type="ECO:0000256" key="3">
    <source>
        <dbReference type="ARBA" id="ARBA00022968"/>
    </source>
</evidence>
<dbReference type="CDD" id="cd02966">
    <property type="entry name" value="TlpA_like_family"/>
    <property type="match status" value="1"/>
</dbReference>
<keyword evidence="5" id="KW-0676">Redox-active center</keyword>
<dbReference type="Gene3D" id="3.40.30.10">
    <property type="entry name" value="Glutaredoxin"/>
    <property type="match status" value="1"/>
</dbReference>
<dbReference type="GO" id="GO:0030313">
    <property type="term" value="C:cell envelope"/>
    <property type="evidence" value="ECO:0007669"/>
    <property type="project" value="UniProtKB-SubCell"/>
</dbReference>
<dbReference type="Pfam" id="PF00578">
    <property type="entry name" value="AhpC-TSA"/>
    <property type="match status" value="1"/>
</dbReference>
<dbReference type="PROSITE" id="PS51352">
    <property type="entry name" value="THIOREDOXIN_2"/>
    <property type="match status" value="1"/>
</dbReference>
<evidence type="ECO:0000256" key="4">
    <source>
        <dbReference type="ARBA" id="ARBA00023157"/>
    </source>
</evidence>
<gene>
    <name evidence="8" type="ORF">A6A03_15880</name>
</gene>
<name>A0A178M7X0_9CHLR</name>
<dbReference type="RefSeq" id="WP_066788736.1">
    <property type="nucleotide sequence ID" value="NZ_LWQS01000062.1"/>
</dbReference>
<keyword evidence="6" id="KW-0732">Signal</keyword>
<comment type="caution">
    <text evidence="8">The sequence shown here is derived from an EMBL/GenBank/DDBJ whole genome shotgun (WGS) entry which is preliminary data.</text>
</comment>
<dbReference type="InterPro" id="IPR036249">
    <property type="entry name" value="Thioredoxin-like_sf"/>
</dbReference>
<dbReference type="PANTHER" id="PTHR42852:SF6">
    <property type="entry name" value="THIOL:DISULFIDE INTERCHANGE PROTEIN DSBE"/>
    <property type="match status" value="1"/>
</dbReference>
<dbReference type="SUPFAM" id="SSF52833">
    <property type="entry name" value="Thioredoxin-like"/>
    <property type="match status" value="1"/>
</dbReference>
<feature type="domain" description="Thioredoxin" evidence="7">
    <location>
        <begin position="49"/>
        <end position="183"/>
    </location>
</feature>
<dbReference type="InterPro" id="IPR000866">
    <property type="entry name" value="AhpC/TSA"/>
</dbReference>